<evidence type="ECO:0000256" key="1">
    <source>
        <dbReference type="SAM" id="Phobius"/>
    </source>
</evidence>
<comment type="caution">
    <text evidence="2">The sequence shown here is derived from an EMBL/GenBank/DDBJ whole genome shotgun (WGS) entry which is preliminary data.</text>
</comment>
<name>A0A369B4X9_9FIRM</name>
<evidence type="ECO:0000313" key="3">
    <source>
        <dbReference type="Proteomes" id="UP000253034"/>
    </source>
</evidence>
<accession>A0A369B4X9</accession>
<protein>
    <submittedName>
        <fullName evidence="2">Uncharacterized protein</fullName>
    </submittedName>
</protein>
<keyword evidence="1" id="KW-1133">Transmembrane helix</keyword>
<keyword evidence="1" id="KW-0472">Membrane</keyword>
<dbReference type="OrthoDB" id="2084396at2"/>
<sequence>MRGNYSIYLFYLGILVVVFIFIGLLLRLKKKSYEKNNANFSSNPENFGNVSVFFDRHNNVTVISYVKDMCGMGRATGSPMFLNMPYNSCILGQSVRAAMRKCEGGVPCSDTKLMANLGFKGWREFSDGKRSISVKYCKSTGIVLNATRRSEDGTYQMNYAVPGRVIPGICTDGELGEAIKKLIEKCTA</sequence>
<gene>
    <name evidence="2" type="ORF">DFR58_11085</name>
</gene>
<organism evidence="2 3">
    <name type="scientific">Anaerobacterium chartisolvens</name>
    <dbReference type="NCBI Taxonomy" id="1297424"/>
    <lineage>
        <taxon>Bacteria</taxon>
        <taxon>Bacillati</taxon>
        <taxon>Bacillota</taxon>
        <taxon>Clostridia</taxon>
        <taxon>Eubacteriales</taxon>
        <taxon>Oscillospiraceae</taxon>
        <taxon>Anaerobacterium</taxon>
    </lineage>
</organism>
<reference evidence="2 3" key="1">
    <citation type="submission" date="2018-07" db="EMBL/GenBank/DDBJ databases">
        <title>Genomic Encyclopedia of Type Strains, Phase IV (KMG-IV): sequencing the most valuable type-strain genomes for metagenomic binning, comparative biology and taxonomic classification.</title>
        <authorList>
            <person name="Goeker M."/>
        </authorList>
    </citation>
    <scope>NUCLEOTIDE SEQUENCE [LARGE SCALE GENOMIC DNA]</scope>
    <source>
        <strain evidence="2 3">DSM 27016</strain>
    </source>
</reference>
<proteinExistence type="predicted"/>
<dbReference type="Proteomes" id="UP000253034">
    <property type="component" value="Unassembled WGS sequence"/>
</dbReference>
<dbReference type="EMBL" id="QPJT01000010">
    <property type="protein sequence ID" value="RCX16589.1"/>
    <property type="molecule type" value="Genomic_DNA"/>
</dbReference>
<dbReference type="RefSeq" id="WP_114297749.1">
    <property type="nucleotide sequence ID" value="NZ_QPJT01000010.1"/>
</dbReference>
<dbReference type="InterPro" id="IPR037891">
    <property type="entry name" value="Cdil-like_sf"/>
</dbReference>
<feature type="transmembrane region" description="Helical" evidence="1">
    <location>
        <begin position="6"/>
        <end position="26"/>
    </location>
</feature>
<dbReference type="Gene3D" id="3.40.1590.10">
    <property type="entry name" value="NMB0488-like"/>
    <property type="match status" value="1"/>
</dbReference>
<keyword evidence="3" id="KW-1185">Reference proteome</keyword>
<evidence type="ECO:0000313" key="2">
    <source>
        <dbReference type="EMBL" id="RCX16589.1"/>
    </source>
</evidence>
<keyword evidence="1" id="KW-0812">Transmembrane</keyword>
<dbReference type="AlphaFoldDB" id="A0A369B4X9"/>